<organism evidence="2 3">
    <name type="scientific">Artemisia annua</name>
    <name type="common">Sweet wormwood</name>
    <dbReference type="NCBI Taxonomy" id="35608"/>
    <lineage>
        <taxon>Eukaryota</taxon>
        <taxon>Viridiplantae</taxon>
        <taxon>Streptophyta</taxon>
        <taxon>Embryophyta</taxon>
        <taxon>Tracheophyta</taxon>
        <taxon>Spermatophyta</taxon>
        <taxon>Magnoliopsida</taxon>
        <taxon>eudicotyledons</taxon>
        <taxon>Gunneridae</taxon>
        <taxon>Pentapetalae</taxon>
        <taxon>asterids</taxon>
        <taxon>campanulids</taxon>
        <taxon>Asterales</taxon>
        <taxon>Asteraceae</taxon>
        <taxon>Asteroideae</taxon>
        <taxon>Anthemideae</taxon>
        <taxon>Artemisiinae</taxon>
        <taxon>Artemisia</taxon>
    </lineage>
</organism>
<accession>A0A2U1KDQ7</accession>
<protein>
    <recommendedName>
        <fullName evidence="1">PB1-like domain-containing protein</fullName>
    </recommendedName>
</protein>
<name>A0A2U1KDQ7_ARTAN</name>
<proteinExistence type="predicted"/>
<dbReference type="Proteomes" id="UP000245207">
    <property type="component" value="Unassembled WGS sequence"/>
</dbReference>
<evidence type="ECO:0000313" key="3">
    <source>
        <dbReference type="Proteomes" id="UP000245207"/>
    </source>
</evidence>
<keyword evidence="3" id="KW-1185">Reference proteome</keyword>
<gene>
    <name evidence="2" type="ORF">CTI12_AA614600</name>
</gene>
<dbReference type="Pfam" id="PF26130">
    <property type="entry name" value="PB1-like"/>
    <property type="match status" value="1"/>
</dbReference>
<sequence>MASSSQSSNFVINFHRGGSLTRNPLSYDFEILSKVENVDLSSMDFEALVTFIGEQFSGVVKSLFYLLPGKDLDSGLRCLNSDADLKECVECGTKNECALDIYLSTSVFELNDATASIDHLSDNEEEVLEVRTKKAAPKPRHKSSKLFDTTFLTTIYNALEREEFVDKDIDQTIEDYDMEGEHYPIHDPNIKWNLMTPVLG</sequence>
<dbReference type="EMBL" id="PKPP01021179">
    <property type="protein sequence ID" value="PWA34912.1"/>
    <property type="molecule type" value="Genomic_DNA"/>
</dbReference>
<evidence type="ECO:0000259" key="1">
    <source>
        <dbReference type="Pfam" id="PF26130"/>
    </source>
</evidence>
<dbReference type="AlphaFoldDB" id="A0A2U1KDQ7"/>
<dbReference type="InterPro" id="IPR058594">
    <property type="entry name" value="PB1-like_dom_pln"/>
</dbReference>
<dbReference type="OrthoDB" id="1302804at2759"/>
<evidence type="ECO:0000313" key="2">
    <source>
        <dbReference type="EMBL" id="PWA34912.1"/>
    </source>
</evidence>
<comment type="caution">
    <text evidence="2">The sequence shown here is derived from an EMBL/GenBank/DDBJ whole genome shotgun (WGS) entry which is preliminary data.</text>
</comment>
<reference evidence="2 3" key="1">
    <citation type="journal article" date="2018" name="Mol. Plant">
        <title>The genome of Artemisia annua provides insight into the evolution of Asteraceae family and artemisinin biosynthesis.</title>
        <authorList>
            <person name="Shen Q."/>
            <person name="Zhang L."/>
            <person name="Liao Z."/>
            <person name="Wang S."/>
            <person name="Yan T."/>
            <person name="Shi P."/>
            <person name="Liu M."/>
            <person name="Fu X."/>
            <person name="Pan Q."/>
            <person name="Wang Y."/>
            <person name="Lv Z."/>
            <person name="Lu X."/>
            <person name="Zhang F."/>
            <person name="Jiang W."/>
            <person name="Ma Y."/>
            <person name="Chen M."/>
            <person name="Hao X."/>
            <person name="Li L."/>
            <person name="Tang Y."/>
            <person name="Lv G."/>
            <person name="Zhou Y."/>
            <person name="Sun X."/>
            <person name="Brodelius P.E."/>
            <person name="Rose J.K.C."/>
            <person name="Tang K."/>
        </authorList>
    </citation>
    <scope>NUCLEOTIDE SEQUENCE [LARGE SCALE GENOMIC DNA]</scope>
    <source>
        <strain evidence="3">cv. Huhao1</strain>
        <tissue evidence="2">Leaf</tissue>
    </source>
</reference>
<feature type="domain" description="PB1-like" evidence="1">
    <location>
        <begin position="9"/>
        <end position="103"/>
    </location>
</feature>